<name>A0ABD0S8S5_LOXSC</name>
<dbReference type="AlphaFoldDB" id="A0ABD0S8S5"/>
<proteinExistence type="predicted"/>
<evidence type="ECO:0000313" key="1">
    <source>
        <dbReference type="EMBL" id="KAL0810470.1"/>
    </source>
</evidence>
<protein>
    <submittedName>
        <fullName evidence="1">Uncharacterized protein</fullName>
    </submittedName>
</protein>
<reference evidence="1 2" key="1">
    <citation type="submission" date="2024-06" db="EMBL/GenBank/DDBJ databases">
        <title>A chromosome-level genome assembly of beet webworm, Loxostege sticticalis.</title>
        <authorList>
            <person name="Zhang Y."/>
        </authorList>
    </citation>
    <scope>NUCLEOTIDE SEQUENCE [LARGE SCALE GENOMIC DNA]</scope>
    <source>
        <strain evidence="1">AQ028</strain>
        <tissue evidence="1">Male pupae</tissue>
    </source>
</reference>
<evidence type="ECO:0000313" key="2">
    <source>
        <dbReference type="Proteomes" id="UP001549921"/>
    </source>
</evidence>
<dbReference type="Proteomes" id="UP001549921">
    <property type="component" value="Unassembled WGS sequence"/>
</dbReference>
<gene>
    <name evidence="1" type="ORF">ABMA28_010605</name>
</gene>
<comment type="caution">
    <text evidence="1">The sequence shown here is derived from an EMBL/GenBank/DDBJ whole genome shotgun (WGS) entry which is preliminary data.</text>
</comment>
<organism evidence="1 2">
    <name type="scientific">Loxostege sticticalis</name>
    <name type="common">Beet webworm moth</name>
    <dbReference type="NCBI Taxonomy" id="481309"/>
    <lineage>
        <taxon>Eukaryota</taxon>
        <taxon>Metazoa</taxon>
        <taxon>Ecdysozoa</taxon>
        <taxon>Arthropoda</taxon>
        <taxon>Hexapoda</taxon>
        <taxon>Insecta</taxon>
        <taxon>Pterygota</taxon>
        <taxon>Neoptera</taxon>
        <taxon>Endopterygota</taxon>
        <taxon>Lepidoptera</taxon>
        <taxon>Glossata</taxon>
        <taxon>Ditrysia</taxon>
        <taxon>Pyraloidea</taxon>
        <taxon>Crambidae</taxon>
        <taxon>Pyraustinae</taxon>
        <taxon>Loxostege</taxon>
    </lineage>
</organism>
<dbReference type="EMBL" id="JBEDNZ010000026">
    <property type="protein sequence ID" value="KAL0810470.1"/>
    <property type="molecule type" value="Genomic_DNA"/>
</dbReference>
<sequence length="414" mass="46773">MSVVAISGVPAFWNLKRLVFTVAKVVKGQFDALNFHHGKAGTKTAYIRVSERLDPLRVVESINRLKLNKCELTAFIPDHVPDMPLASMSKLQKKKGKGKSKEPMNITPEQVLASVHNELLTELLSKYTGLYDLSQKTSHQLLDEIAETIFKRLKHIMETNPASHENCFKLSSFYRKAHPHFGDFQQILMTLHRIQDAAGVPRTQVSEQELAAFSTKPSVIDSVPWGKLQAWNVKYADRIAKKITEHIERLDAHESTADTPEDAARKRVRAALKKLAPYMSSIVTDVASQHVTPDQNPVYKMRIYGEPFLPNRQVLDPILRRLRATYVTRSSRIFNMVRFNVQTSTFPVAAALNGKDLGGAKLVARLSLPPKYKTRLELRQAMATALDPNNQMDPMDLVDMEEEIDFEGGESWDT</sequence>
<accession>A0ABD0S8S5</accession>